<feature type="domain" description="RNA 2-O ribose methyltransferase substrate binding" evidence="4">
    <location>
        <begin position="31"/>
        <end position="104"/>
    </location>
</feature>
<dbReference type="KEGG" id="dtu:Dtur_1311"/>
<gene>
    <name evidence="5" type="ordered locus">Dtur_1311</name>
</gene>
<keyword evidence="3" id="KW-0808">Transferase</keyword>
<evidence type="ECO:0000313" key="5">
    <source>
        <dbReference type="EMBL" id="ACK42585.1"/>
    </source>
</evidence>
<dbReference type="Gene3D" id="3.40.1280.10">
    <property type="match status" value="1"/>
</dbReference>
<dbReference type="GO" id="GO:0008173">
    <property type="term" value="F:RNA methyltransferase activity"/>
    <property type="evidence" value="ECO:0007669"/>
    <property type="project" value="InterPro"/>
</dbReference>
<keyword evidence="6" id="KW-1185">Reference proteome</keyword>
<dbReference type="SUPFAM" id="SSF55315">
    <property type="entry name" value="L30e-like"/>
    <property type="match status" value="1"/>
</dbReference>
<dbReference type="Proteomes" id="UP000007719">
    <property type="component" value="Chromosome"/>
</dbReference>
<evidence type="ECO:0000256" key="1">
    <source>
        <dbReference type="ARBA" id="ARBA00007228"/>
    </source>
</evidence>
<proteinExistence type="inferred from homology"/>
<evidence type="ECO:0000259" key="4">
    <source>
        <dbReference type="SMART" id="SM00967"/>
    </source>
</evidence>
<dbReference type="SUPFAM" id="SSF75217">
    <property type="entry name" value="alpha/beta knot"/>
    <property type="match status" value="1"/>
</dbReference>
<dbReference type="AlphaFoldDB" id="B8E0E0"/>
<dbReference type="EMBL" id="CP001251">
    <property type="protein sequence ID" value="ACK42585.1"/>
    <property type="molecule type" value="Genomic_DNA"/>
</dbReference>
<dbReference type="FunCoup" id="B8E0E0">
    <property type="interactions" value="268"/>
</dbReference>
<evidence type="ECO:0000256" key="3">
    <source>
        <dbReference type="ARBA" id="ARBA00022679"/>
    </source>
</evidence>
<dbReference type="GO" id="GO:0005737">
    <property type="term" value="C:cytoplasm"/>
    <property type="evidence" value="ECO:0007669"/>
    <property type="project" value="UniProtKB-ARBA"/>
</dbReference>
<dbReference type="CDD" id="cd18095">
    <property type="entry name" value="SpoU-like_rRNA-MTase"/>
    <property type="match status" value="1"/>
</dbReference>
<dbReference type="InterPro" id="IPR029064">
    <property type="entry name" value="Ribosomal_eL30-like_sf"/>
</dbReference>
<dbReference type="InterPro" id="IPR001537">
    <property type="entry name" value="SpoU_MeTrfase"/>
</dbReference>
<dbReference type="Pfam" id="PF22435">
    <property type="entry name" value="MRM3-like_sub_bind"/>
    <property type="match status" value="1"/>
</dbReference>
<dbReference type="STRING" id="515635.Dtur_1311"/>
<name>B8E0E0_DICTD</name>
<dbReference type="OrthoDB" id="9785673at2"/>
<organism evidence="5 6">
    <name type="scientific">Dictyoglomus turgidum (strain DSM 6724 / Z-1310)</name>
    <dbReference type="NCBI Taxonomy" id="515635"/>
    <lineage>
        <taxon>Bacteria</taxon>
        <taxon>Pseudomonadati</taxon>
        <taxon>Dictyoglomota</taxon>
        <taxon>Dictyoglomia</taxon>
        <taxon>Dictyoglomales</taxon>
        <taxon>Dictyoglomaceae</taxon>
        <taxon>Dictyoglomus</taxon>
    </lineage>
</organism>
<dbReference type="GO" id="GO:0003723">
    <property type="term" value="F:RNA binding"/>
    <property type="evidence" value="ECO:0007669"/>
    <property type="project" value="InterPro"/>
</dbReference>
<accession>B8E0E0</accession>
<keyword evidence="2 5" id="KW-0489">Methyltransferase</keyword>
<dbReference type="GO" id="GO:0006396">
    <property type="term" value="P:RNA processing"/>
    <property type="evidence" value="ECO:0007669"/>
    <property type="project" value="InterPro"/>
</dbReference>
<evidence type="ECO:0000256" key="2">
    <source>
        <dbReference type="ARBA" id="ARBA00022603"/>
    </source>
</evidence>
<dbReference type="PANTHER" id="PTHR43191">
    <property type="entry name" value="RRNA METHYLTRANSFERASE 3"/>
    <property type="match status" value="1"/>
</dbReference>
<dbReference type="InterPro" id="IPR053888">
    <property type="entry name" value="MRM3-like_sub_bind"/>
</dbReference>
<sequence length="269" mass="30998">MKFISSPSNEVIKEVIKLHDKNKRKKLKKCIVEGWRLIQDAKENGIFIEKLIISKSLWNKRRDEILKSFSSYDLYIVEDNLMEKISLMETPPGIMGVFPLFLFPKWELLEEKNNKIVLFSDDIQDPGNLGTIIRIADGVGVDAVILSENTVDPYNYKVIRGSTGSIFRVPIWVSDKKTFIEFFKGWKVIIADPKGSKVYFQENLRESFVLILGNEAWGTRKEKYIDLDPILLKIPLREGVDSLNVSIAASVFLFEAQRQRYFEGGIKDE</sequence>
<dbReference type="PANTHER" id="PTHR43191:SF2">
    <property type="entry name" value="RRNA METHYLTRANSFERASE 3, MITOCHONDRIAL"/>
    <property type="match status" value="1"/>
</dbReference>
<reference evidence="6" key="1">
    <citation type="journal article" date="2016" name="Front. Microbiol.">
        <title>The complete genome sequence of hyperthermophile Dictyoglomus turgidum DSM 6724 reveals a specialized carbohydrate fermentor.</title>
        <authorList>
            <person name="Brumm P.J."/>
            <person name="Gowda K."/>
            <person name="Robb F.T."/>
            <person name="Mead D.A."/>
        </authorList>
    </citation>
    <scope>NUCLEOTIDE SEQUENCE [LARGE SCALE GENOMIC DNA]</scope>
    <source>
        <strain evidence="6">DSM 6724 / Z-1310</strain>
    </source>
</reference>
<dbReference type="RefSeq" id="WP_012583667.1">
    <property type="nucleotide sequence ID" value="NC_011661.1"/>
</dbReference>
<dbReference type="InterPro" id="IPR029028">
    <property type="entry name" value="Alpha/beta_knot_MTases"/>
</dbReference>
<dbReference type="InParanoid" id="B8E0E0"/>
<dbReference type="EnsemblBacteria" id="ACK42585">
    <property type="protein sequence ID" value="ACK42585"/>
    <property type="gene ID" value="Dtur_1311"/>
</dbReference>
<dbReference type="Gene3D" id="3.30.1330.30">
    <property type="match status" value="1"/>
</dbReference>
<dbReference type="GO" id="GO:0032259">
    <property type="term" value="P:methylation"/>
    <property type="evidence" value="ECO:0007669"/>
    <property type="project" value="UniProtKB-KW"/>
</dbReference>
<protein>
    <submittedName>
        <fullName evidence="5">tRNA/rRNA methyltransferase (SpoU)</fullName>
    </submittedName>
</protein>
<dbReference type="SMART" id="SM00967">
    <property type="entry name" value="SpoU_sub_bind"/>
    <property type="match status" value="1"/>
</dbReference>
<comment type="similarity">
    <text evidence="1">Belongs to the class IV-like SAM-binding methyltransferase superfamily. RNA methyltransferase TrmH family.</text>
</comment>
<dbReference type="Pfam" id="PF00588">
    <property type="entry name" value="SpoU_methylase"/>
    <property type="match status" value="1"/>
</dbReference>
<dbReference type="InterPro" id="IPR051259">
    <property type="entry name" value="rRNA_Methyltransferase"/>
</dbReference>
<dbReference type="eggNOG" id="COG0566">
    <property type="taxonomic scope" value="Bacteria"/>
</dbReference>
<evidence type="ECO:0000313" key="6">
    <source>
        <dbReference type="Proteomes" id="UP000007719"/>
    </source>
</evidence>
<dbReference type="InterPro" id="IPR013123">
    <property type="entry name" value="SpoU_subst-bd"/>
</dbReference>
<dbReference type="InterPro" id="IPR029026">
    <property type="entry name" value="tRNA_m1G_MTases_N"/>
</dbReference>
<dbReference type="HOGENOM" id="CLU_021322_3_2_0"/>